<evidence type="ECO:0000313" key="1">
    <source>
        <dbReference type="EMBL" id="ETJ35096.1"/>
    </source>
</evidence>
<gene>
    <name evidence="1" type="ORF">Q604_UNBC10502G0001</name>
</gene>
<name>W1XY52_9ZZZZ</name>
<accession>W1XY52</accession>
<protein>
    <submittedName>
        <fullName evidence="1">Uncharacterized protein</fullName>
    </submittedName>
</protein>
<dbReference type="AlphaFoldDB" id="W1XY52"/>
<organism evidence="1">
    <name type="scientific">human gut metagenome</name>
    <dbReference type="NCBI Taxonomy" id="408170"/>
    <lineage>
        <taxon>unclassified sequences</taxon>
        <taxon>metagenomes</taxon>
        <taxon>organismal metagenomes</taxon>
    </lineage>
</organism>
<sequence>MQTLQPVSCACVGADIRDEANQRAVASVG</sequence>
<reference evidence="1" key="1">
    <citation type="submission" date="2013-12" db="EMBL/GenBank/DDBJ databases">
        <title>A Varibaculum cambriense genome reconstructed from a premature infant gut community with otherwise low bacterial novelty that shifts toward anaerobic metabolism during the third week of life.</title>
        <authorList>
            <person name="Brown C.T."/>
            <person name="Sharon I."/>
            <person name="Thomas B.C."/>
            <person name="Castelle C.J."/>
            <person name="Morowitz M.J."/>
            <person name="Banfield J.F."/>
        </authorList>
    </citation>
    <scope>NUCLEOTIDE SEQUENCE</scope>
</reference>
<feature type="non-terminal residue" evidence="1">
    <location>
        <position position="29"/>
    </location>
</feature>
<dbReference type="EMBL" id="AZMM01010502">
    <property type="protein sequence ID" value="ETJ35096.1"/>
    <property type="molecule type" value="Genomic_DNA"/>
</dbReference>
<comment type="caution">
    <text evidence="1">The sequence shown here is derived from an EMBL/GenBank/DDBJ whole genome shotgun (WGS) entry which is preliminary data.</text>
</comment>
<proteinExistence type="predicted"/>